<gene>
    <name evidence="1" type="ORF">PSP31121_01561</name>
</gene>
<reference evidence="1 2" key="1">
    <citation type="submission" date="2019-08" db="EMBL/GenBank/DDBJ databases">
        <authorList>
            <person name="Peeters C."/>
        </authorList>
    </citation>
    <scope>NUCLEOTIDE SEQUENCE [LARGE SCALE GENOMIC DNA]</scope>
    <source>
        <strain evidence="1 2">LMG 31121</strain>
    </source>
</reference>
<dbReference type="AlphaFoldDB" id="A0A5E5AYU8"/>
<proteinExistence type="predicted"/>
<dbReference type="Proteomes" id="UP000335538">
    <property type="component" value="Unassembled WGS sequence"/>
</dbReference>
<evidence type="ECO:0000313" key="1">
    <source>
        <dbReference type="EMBL" id="VVE78237.1"/>
    </source>
</evidence>
<protein>
    <submittedName>
        <fullName evidence="1">Uncharacterized protein</fullName>
    </submittedName>
</protein>
<organism evidence="1 2">
    <name type="scientific">Pandoraea sputorum</name>
    <dbReference type="NCBI Taxonomy" id="93222"/>
    <lineage>
        <taxon>Bacteria</taxon>
        <taxon>Pseudomonadati</taxon>
        <taxon>Pseudomonadota</taxon>
        <taxon>Betaproteobacteria</taxon>
        <taxon>Burkholderiales</taxon>
        <taxon>Burkholderiaceae</taxon>
        <taxon>Pandoraea</taxon>
    </lineage>
</organism>
<accession>A0A5E5AYU8</accession>
<dbReference type="EMBL" id="CABPSR010000003">
    <property type="protein sequence ID" value="VVE78237.1"/>
    <property type="molecule type" value="Genomic_DNA"/>
</dbReference>
<name>A0A5E5AYU8_9BURK</name>
<evidence type="ECO:0000313" key="2">
    <source>
        <dbReference type="Proteomes" id="UP000335538"/>
    </source>
</evidence>
<sequence>MIRQGERGAVATNARLWRDANSQHSFAVRIRAPDMIVDIILARASCH</sequence>